<evidence type="ECO:0000313" key="2">
    <source>
        <dbReference type="Proteomes" id="UP000094243"/>
    </source>
</evidence>
<dbReference type="EMBL" id="MIGZ01000069">
    <property type="protein sequence ID" value="ODQ93427.1"/>
    <property type="molecule type" value="Genomic_DNA"/>
</dbReference>
<dbReference type="Pfam" id="PF19827">
    <property type="entry name" value="DUF6308"/>
    <property type="match status" value="1"/>
</dbReference>
<name>A0A1E3RVM9_9MYCO</name>
<dbReference type="InterPro" id="IPR046275">
    <property type="entry name" value="DUF6308"/>
</dbReference>
<dbReference type="AlphaFoldDB" id="A0A1E3RVM9"/>
<reference evidence="2" key="1">
    <citation type="submission" date="2016-09" db="EMBL/GenBank/DDBJ databases">
        <authorList>
            <person name="Greninger A.L."/>
            <person name="Jerome K.R."/>
            <person name="Mcnair B."/>
            <person name="Wallis C."/>
            <person name="Fang F."/>
        </authorList>
    </citation>
    <scope>NUCLEOTIDE SEQUENCE [LARGE SCALE GENOMIC DNA]</scope>
    <source>
        <strain evidence="2">M7</strain>
    </source>
</reference>
<comment type="caution">
    <text evidence="1">The sequence shown here is derived from an EMBL/GenBank/DDBJ whole genome shotgun (WGS) entry which is preliminary data.</text>
</comment>
<gene>
    <name evidence="1" type="ORF">BHQ17_13375</name>
</gene>
<accession>A0A1E3RVM9</accession>
<keyword evidence="2" id="KW-1185">Reference proteome</keyword>
<organism evidence="1 2">
    <name type="scientific">Mycolicibacterium holsaticum</name>
    <dbReference type="NCBI Taxonomy" id="152142"/>
    <lineage>
        <taxon>Bacteria</taxon>
        <taxon>Bacillati</taxon>
        <taxon>Actinomycetota</taxon>
        <taxon>Actinomycetes</taxon>
        <taxon>Mycobacteriales</taxon>
        <taxon>Mycobacteriaceae</taxon>
        <taxon>Mycolicibacterium</taxon>
    </lineage>
</organism>
<sequence length="333" mass="37069">MDAHDSLFRHVARSLLAVEPTRENKPELLAQLQEHGVFLIDLRPDPVDSTSLNSYVPALVHRVQGLSPERIVLIKATVYDAAYPALAAAGLPVSSVRIPFPGSGQQDNFSQAFANALRDPEVGSVATPEPPSSSQRRFAFDLAGWFEANAEQIAEYFDRYFTSFTGRWFEHFAAVGDPNRFEASDLVAVESLSVQVPPEAAAKLLVSEPDRFNALLRHIPRSVDLWDTPREDLQDGPAAELHTMLRTLRGVEWVIAGKLLAAKRPRLIPVLDNSVRDFLQPPTSRFWVSMWDELSDESRRTTVAQVCADAPADVRLLRRIDVALWMAATQHGQ</sequence>
<evidence type="ECO:0000313" key="1">
    <source>
        <dbReference type="EMBL" id="ODQ93427.1"/>
    </source>
</evidence>
<dbReference type="Proteomes" id="UP000094243">
    <property type="component" value="Unassembled WGS sequence"/>
</dbReference>
<proteinExistence type="predicted"/>
<protein>
    <submittedName>
        <fullName evidence="1">Uncharacterized protein</fullName>
    </submittedName>
</protein>